<dbReference type="EMBL" id="NPDN01000005">
    <property type="protein sequence ID" value="PJZ25417.1"/>
    <property type="molecule type" value="Genomic_DNA"/>
</dbReference>
<dbReference type="InterPro" id="IPR015915">
    <property type="entry name" value="Kelch-typ_b-propeller"/>
</dbReference>
<organism evidence="3 4">
    <name type="scientific">Leptospira hartskeerlii</name>
    <dbReference type="NCBI Taxonomy" id="2023177"/>
    <lineage>
        <taxon>Bacteria</taxon>
        <taxon>Pseudomonadati</taxon>
        <taxon>Spirochaetota</taxon>
        <taxon>Spirochaetia</taxon>
        <taxon>Leptospirales</taxon>
        <taxon>Leptospiraceae</taxon>
        <taxon>Leptospira</taxon>
    </lineage>
</organism>
<dbReference type="SMART" id="SM00612">
    <property type="entry name" value="Kelch"/>
    <property type="match status" value="3"/>
</dbReference>
<dbReference type="InterPro" id="IPR006652">
    <property type="entry name" value="Kelch_1"/>
</dbReference>
<evidence type="ECO:0000313" key="4">
    <source>
        <dbReference type="Proteomes" id="UP000232196"/>
    </source>
</evidence>
<dbReference type="InterPro" id="IPR051746">
    <property type="entry name" value="Kelch_domain_containing_8"/>
</dbReference>
<proteinExistence type="predicted"/>
<dbReference type="PANTHER" id="PTHR46260">
    <property type="entry name" value="RING-TYPE DOMAIN-CONTAINING PROTEIN"/>
    <property type="match status" value="1"/>
</dbReference>
<reference evidence="3 4" key="1">
    <citation type="submission" date="2017-07" db="EMBL/GenBank/DDBJ databases">
        <title>Leptospira spp. isolated from tropical soils.</title>
        <authorList>
            <person name="Thibeaux R."/>
            <person name="Iraola G."/>
            <person name="Ferres I."/>
            <person name="Bierque E."/>
            <person name="Girault D."/>
            <person name="Soupe-Gilbert M.-E."/>
            <person name="Picardeau M."/>
            <person name="Goarant C."/>
        </authorList>
    </citation>
    <scope>NUCLEOTIDE SEQUENCE [LARGE SCALE GENOMIC DNA]</scope>
    <source>
        <strain evidence="3 4">MCA1-C-A1</strain>
    </source>
</reference>
<dbReference type="AlphaFoldDB" id="A0A2M9XCK7"/>
<dbReference type="Gene3D" id="2.120.10.80">
    <property type="entry name" value="Kelch-type beta propeller"/>
    <property type="match status" value="2"/>
</dbReference>
<dbReference type="Proteomes" id="UP000232196">
    <property type="component" value="Unassembled WGS sequence"/>
</dbReference>
<dbReference type="OrthoDB" id="341897at2"/>
<dbReference type="RefSeq" id="WP_100706763.1">
    <property type="nucleotide sequence ID" value="NZ_NPDL01000008.1"/>
</dbReference>
<dbReference type="SUPFAM" id="SSF117281">
    <property type="entry name" value="Kelch motif"/>
    <property type="match status" value="2"/>
</dbReference>
<keyword evidence="2" id="KW-0677">Repeat</keyword>
<keyword evidence="1" id="KW-0880">Kelch repeat</keyword>
<protein>
    <recommendedName>
        <fullName evidence="5">Galactose oxidase</fullName>
    </recommendedName>
</protein>
<gene>
    <name evidence="3" type="ORF">CH357_10875</name>
</gene>
<evidence type="ECO:0008006" key="5">
    <source>
        <dbReference type="Google" id="ProtNLM"/>
    </source>
</evidence>
<evidence type="ECO:0000256" key="2">
    <source>
        <dbReference type="ARBA" id="ARBA00022737"/>
    </source>
</evidence>
<evidence type="ECO:0000256" key="1">
    <source>
        <dbReference type="ARBA" id="ARBA00022441"/>
    </source>
</evidence>
<accession>A0A2M9XCK7</accession>
<comment type="caution">
    <text evidence="3">The sequence shown here is derived from an EMBL/GenBank/DDBJ whole genome shotgun (WGS) entry which is preliminary data.</text>
</comment>
<keyword evidence="4" id="KW-1185">Reference proteome</keyword>
<name>A0A2M9XCK7_9LEPT</name>
<sequence>MRRIYSVFIIFFLTLHFCLCTASGLSEILGEESARAEFAFVAKLSPNSAVFSWNCSKASKGTMYTNDGIFPNVHSSKTHFSEWKNLSPNTSYKVILTCGSQKLEEGSILEFTTWISNDPPKTRGIWILGGIGNDGLPIREVDLFDPVTDIWYSSITYVPTPRAFASIVHHKNKIYVIGGMENVSGTYVSSSKIEVYDPYADLWETKASLPSGSIGAVAGSVGDEIYILSGSNSTDMTNGPVFNTILKFYPELGTNGQWISFSSASTIFSRVDMSGCAINGVIFYTGGRTYNSGSANSSTDGFAASANTTTSFSEPSLGESKHGGGGVCILPSSQDLFPADGVYFAVVGGSTGSGNVFQPATSIIPTNRTEFYQLGSGSFSLGPSLPASLYFPAAQTSYETRKIFSFGGASSINIPEDTVYFLDSGNPLGSAWVTHTLPMPRRRYAHKAVRIDR</sequence>
<dbReference type="Pfam" id="PF01344">
    <property type="entry name" value="Kelch_1"/>
    <property type="match status" value="1"/>
</dbReference>
<evidence type="ECO:0000313" key="3">
    <source>
        <dbReference type="EMBL" id="PJZ25417.1"/>
    </source>
</evidence>
<dbReference type="PANTHER" id="PTHR46260:SF3">
    <property type="entry name" value="RING-TYPE DOMAIN-CONTAINING PROTEIN"/>
    <property type="match status" value="1"/>
</dbReference>